<evidence type="ECO:0000313" key="3">
    <source>
        <dbReference type="Proteomes" id="UP000738349"/>
    </source>
</evidence>
<evidence type="ECO:0000313" key="2">
    <source>
        <dbReference type="EMBL" id="KAH7152847.1"/>
    </source>
</evidence>
<evidence type="ECO:0000256" key="1">
    <source>
        <dbReference type="SAM" id="MobiDB-lite"/>
    </source>
</evidence>
<accession>A0A9P9J6C9</accession>
<gene>
    <name evidence="2" type="ORF">EDB81DRAFT_931173</name>
</gene>
<proteinExistence type="predicted"/>
<keyword evidence="3" id="KW-1185">Reference proteome</keyword>
<comment type="caution">
    <text evidence="2">The sequence shown here is derived from an EMBL/GenBank/DDBJ whole genome shotgun (WGS) entry which is preliminary data.</text>
</comment>
<feature type="compositionally biased region" description="Basic and acidic residues" evidence="1">
    <location>
        <begin position="12"/>
        <end position="25"/>
    </location>
</feature>
<feature type="compositionally biased region" description="Polar residues" evidence="1">
    <location>
        <begin position="103"/>
        <end position="113"/>
    </location>
</feature>
<feature type="region of interest" description="Disordered" evidence="1">
    <location>
        <begin position="79"/>
        <end position="143"/>
    </location>
</feature>
<name>A0A9P9J6C9_9HYPO</name>
<dbReference type="EMBL" id="JAGMUV010000006">
    <property type="protein sequence ID" value="KAH7152847.1"/>
    <property type="molecule type" value="Genomic_DNA"/>
</dbReference>
<feature type="region of interest" description="Disordered" evidence="1">
    <location>
        <begin position="1"/>
        <end position="25"/>
    </location>
</feature>
<protein>
    <submittedName>
        <fullName evidence="2">Uncharacterized protein</fullName>
    </submittedName>
</protein>
<dbReference type="AlphaFoldDB" id="A0A9P9J6C9"/>
<feature type="compositionally biased region" description="Gly residues" evidence="1">
    <location>
        <begin position="1"/>
        <end position="10"/>
    </location>
</feature>
<feature type="compositionally biased region" description="Low complexity" evidence="1">
    <location>
        <begin position="129"/>
        <end position="143"/>
    </location>
</feature>
<sequence>MKGRSDGGGPDRTNEWRPSRESSLRRRNLMERVSVALEYLEPADAKEKLFMEVMERINSSRADLQTLYCHLCMPDEDVGEVSDGDWANNNDTARLLGAEDTDSPSASSSQATEGSEFMSNAVPEVQEISLSSRSSCRGLSSAS</sequence>
<organism evidence="2 3">
    <name type="scientific">Dactylonectria macrodidyma</name>
    <dbReference type="NCBI Taxonomy" id="307937"/>
    <lineage>
        <taxon>Eukaryota</taxon>
        <taxon>Fungi</taxon>
        <taxon>Dikarya</taxon>
        <taxon>Ascomycota</taxon>
        <taxon>Pezizomycotina</taxon>
        <taxon>Sordariomycetes</taxon>
        <taxon>Hypocreomycetidae</taxon>
        <taxon>Hypocreales</taxon>
        <taxon>Nectriaceae</taxon>
        <taxon>Dactylonectria</taxon>
    </lineage>
</organism>
<reference evidence="2" key="1">
    <citation type="journal article" date="2021" name="Nat. Commun.">
        <title>Genetic determinants of endophytism in the Arabidopsis root mycobiome.</title>
        <authorList>
            <person name="Mesny F."/>
            <person name="Miyauchi S."/>
            <person name="Thiergart T."/>
            <person name="Pickel B."/>
            <person name="Atanasova L."/>
            <person name="Karlsson M."/>
            <person name="Huettel B."/>
            <person name="Barry K.W."/>
            <person name="Haridas S."/>
            <person name="Chen C."/>
            <person name="Bauer D."/>
            <person name="Andreopoulos W."/>
            <person name="Pangilinan J."/>
            <person name="LaButti K."/>
            <person name="Riley R."/>
            <person name="Lipzen A."/>
            <person name="Clum A."/>
            <person name="Drula E."/>
            <person name="Henrissat B."/>
            <person name="Kohler A."/>
            <person name="Grigoriev I.V."/>
            <person name="Martin F.M."/>
            <person name="Hacquard S."/>
        </authorList>
    </citation>
    <scope>NUCLEOTIDE SEQUENCE</scope>
    <source>
        <strain evidence="2">MPI-CAGE-AT-0147</strain>
    </source>
</reference>
<dbReference type="Proteomes" id="UP000738349">
    <property type="component" value="Unassembled WGS sequence"/>
</dbReference>
<dbReference type="OrthoDB" id="2156052at2759"/>